<dbReference type="SUPFAM" id="SSF53597">
    <property type="entry name" value="Dihydrofolate reductase-like"/>
    <property type="match status" value="1"/>
</dbReference>
<protein>
    <recommendedName>
        <fullName evidence="9">Riboflavin biosynthesis protein RibD</fullName>
        <ecNumber evidence="8">1.1.1.193</ecNumber>
        <ecNumber evidence="7">3.5.4.26</ecNumber>
    </recommendedName>
</protein>
<reference evidence="18" key="1">
    <citation type="journal article" date="2020" name="mSystems">
        <title>Genome- and Community-Level Interaction Insights into Carbon Utilization and Element Cycling Functions of Hydrothermarchaeota in Hydrothermal Sediment.</title>
        <authorList>
            <person name="Zhou Z."/>
            <person name="Liu Y."/>
            <person name="Xu W."/>
            <person name="Pan J."/>
            <person name="Luo Z.H."/>
            <person name="Li M."/>
        </authorList>
    </citation>
    <scope>NUCLEOTIDE SEQUENCE [LARGE SCALE GENOMIC DNA]</scope>
    <source>
        <strain evidence="18">HyVt-505</strain>
    </source>
</reference>
<comment type="caution">
    <text evidence="18">The sequence shown here is derived from an EMBL/GenBank/DDBJ whole genome shotgun (WGS) entry which is preliminary data.</text>
</comment>
<dbReference type="EC" id="1.1.1.193" evidence="8"/>
<comment type="pathway">
    <text evidence="4">Cofactor biosynthesis; riboflavin biosynthesis; 5-amino-6-(D-ribitylamino)uracil from GTP: step 3/4.</text>
</comment>
<evidence type="ECO:0000256" key="1">
    <source>
        <dbReference type="ARBA" id="ARBA00001947"/>
    </source>
</evidence>
<evidence type="ECO:0000256" key="12">
    <source>
        <dbReference type="ARBA" id="ARBA00022801"/>
    </source>
</evidence>
<evidence type="ECO:0000256" key="16">
    <source>
        <dbReference type="ARBA" id="ARBA00023268"/>
    </source>
</evidence>
<dbReference type="SUPFAM" id="SSF53927">
    <property type="entry name" value="Cytidine deaminase-like"/>
    <property type="match status" value="1"/>
</dbReference>
<dbReference type="FunFam" id="3.40.140.10:FF:000025">
    <property type="entry name" value="Riboflavin biosynthesis protein RibD"/>
    <property type="match status" value="1"/>
</dbReference>
<feature type="domain" description="CMP/dCMP-type deaminase" evidence="17">
    <location>
        <begin position="1"/>
        <end position="117"/>
    </location>
</feature>
<dbReference type="PANTHER" id="PTHR38011">
    <property type="entry name" value="DIHYDROFOLATE REDUCTASE FAMILY PROTEIN (AFU_ORTHOLOGUE AFUA_8G06820)"/>
    <property type="match status" value="1"/>
</dbReference>
<evidence type="ECO:0000256" key="3">
    <source>
        <dbReference type="ARBA" id="ARBA00004882"/>
    </source>
</evidence>
<keyword evidence="16" id="KW-0511">Multifunctional enzyme</keyword>
<evidence type="ECO:0000313" key="18">
    <source>
        <dbReference type="EMBL" id="HHJ80160.1"/>
    </source>
</evidence>
<evidence type="ECO:0000256" key="4">
    <source>
        <dbReference type="ARBA" id="ARBA00004910"/>
    </source>
</evidence>
<keyword evidence="15 18" id="KW-0560">Oxidoreductase</keyword>
<evidence type="ECO:0000256" key="5">
    <source>
        <dbReference type="ARBA" id="ARBA00005259"/>
    </source>
</evidence>
<keyword evidence="10" id="KW-0686">Riboflavin biosynthesis</keyword>
<organism evidence="18">
    <name type="scientific">Candidatus Tenderia electrophaga</name>
    <dbReference type="NCBI Taxonomy" id="1748243"/>
    <lineage>
        <taxon>Bacteria</taxon>
        <taxon>Pseudomonadati</taxon>
        <taxon>Pseudomonadota</taxon>
        <taxon>Gammaproteobacteria</taxon>
        <taxon>Candidatus Tenderiales</taxon>
        <taxon>Candidatus Tenderiaceae</taxon>
        <taxon>Candidatus Tenderia</taxon>
    </lineage>
</organism>
<dbReference type="GO" id="GO:0008703">
    <property type="term" value="F:5-amino-6-(5-phosphoribosylamino)uracil reductase activity"/>
    <property type="evidence" value="ECO:0007669"/>
    <property type="project" value="UniProtKB-EC"/>
</dbReference>
<evidence type="ECO:0000256" key="7">
    <source>
        <dbReference type="ARBA" id="ARBA00012766"/>
    </source>
</evidence>
<dbReference type="InterPro" id="IPR050765">
    <property type="entry name" value="Riboflavin_Biosynth_HTPR"/>
</dbReference>
<keyword evidence="14" id="KW-0521">NADP</keyword>
<dbReference type="PANTHER" id="PTHR38011:SF7">
    <property type="entry name" value="2,5-DIAMINO-6-RIBOSYLAMINO-4(3H)-PYRIMIDINONE 5'-PHOSPHATE REDUCTASE"/>
    <property type="match status" value="1"/>
</dbReference>
<dbReference type="AlphaFoldDB" id="A0A832N2Q2"/>
<comment type="function">
    <text evidence="2">Converts 2,5-diamino-6-(ribosylamino)-4(3h)-pyrimidinone 5'-phosphate into 5-amino-6-(ribosylamino)-2,4(1h,3h)-pyrimidinedione 5'-phosphate.</text>
</comment>
<dbReference type="InterPro" id="IPR002734">
    <property type="entry name" value="RibDG_C"/>
</dbReference>
<dbReference type="PROSITE" id="PS51747">
    <property type="entry name" value="CYT_DCMP_DEAMINASES_2"/>
    <property type="match status" value="1"/>
</dbReference>
<evidence type="ECO:0000256" key="9">
    <source>
        <dbReference type="ARBA" id="ARBA00019930"/>
    </source>
</evidence>
<comment type="similarity">
    <text evidence="5">In the N-terminal section; belongs to the cytidine and deoxycytidylate deaminase family.</text>
</comment>
<evidence type="ECO:0000256" key="2">
    <source>
        <dbReference type="ARBA" id="ARBA00002151"/>
    </source>
</evidence>
<comment type="similarity">
    <text evidence="6">In the C-terminal section; belongs to the HTP reductase family.</text>
</comment>
<comment type="pathway">
    <text evidence="3">Cofactor biosynthesis; riboflavin biosynthesis; 5-amino-6-(D-ribitylamino)uracil from GTP: step 2/4.</text>
</comment>
<accession>A0A832N2Q2</accession>
<dbReference type="Pfam" id="PF00383">
    <property type="entry name" value="dCMP_cyt_deam_1"/>
    <property type="match status" value="1"/>
</dbReference>
<dbReference type="CDD" id="cd01284">
    <property type="entry name" value="Riboflavin_deaminase-reductase"/>
    <property type="match status" value="1"/>
</dbReference>
<keyword evidence="11" id="KW-0479">Metal-binding</keyword>
<gene>
    <name evidence="18" type="primary">ribD</name>
    <name evidence="18" type="ORF">ENJ65_00840</name>
</gene>
<dbReference type="InterPro" id="IPR004794">
    <property type="entry name" value="Eubact_RibD"/>
</dbReference>
<dbReference type="Pfam" id="PF01872">
    <property type="entry name" value="RibD_C"/>
    <property type="match status" value="1"/>
</dbReference>
<dbReference type="EC" id="3.5.4.26" evidence="7"/>
<feature type="non-terminal residue" evidence="18">
    <location>
        <position position="235"/>
    </location>
</feature>
<dbReference type="PROSITE" id="PS00903">
    <property type="entry name" value="CYT_DCMP_DEAMINASES_1"/>
    <property type="match status" value="1"/>
</dbReference>
<evidence type="ECO:0000256" key="13">
    <source>
        <dbReference type="ARBA" id="ARBA00022833"/>
    </source>
</evidence>
<dbReference type="InterPro" id="IPR002125">
    <property type="entry name" value="CMP_dCMP_dom"/>
</dbReference>
<dbReference type="UniPathway" id="UPA00275">
    <property type="reaction ID" value="UER00401"/>
</dbReference>
<evidence type="ECO:0000256" key="14">
    <source>
        <dbReference type="ARBA" id="ARBA00022857"/>
    </source>
</evidence>
<dbReference type="InterPro" id="IPR016192">
    <property type="entry name" value="APOBEC/CMP_deaminase_Zn-bd"/>
</dbReference>
<evidence type="ECO:0000256" key="10">
    <source>
        <dbReference type="ARBA" id="ARBA00022619"/>
    </source>
</evidence>
<dbReference type="GO" id="GO:0009231">
    <property type="term" value="P:riboflavin biosynthetic process"/>
    <property type="evidence" value="ECO:0007669"/>
    <property type="project" value="UniProtKB-UniPathway"/>
</dbReference>
<keyword evidence="13" id="KW-0862">Zinc</keyword>
<evidence type="ECO:0000259" key="17">
    <source>
        <dbReference type="PROSITE" id="PS51747"/>
    </source>
</evidence>
<comment type="cofactor">
    <cofactor evidence="1">
        <name>Zn(2+)</name>
        <dbReference type="ChEBI" id="CHEBI:29105"/>
    </cofactor>
</comment>
<dbReference type="Gene3D" id="3.40.430.10">
    <property type="entry name" value="Dihydrofolate Reductase, subunit A"/>
    <property type="match status" value="1"/>
</dbReference>
<evidence type="ECO:0000256" key="11">
    <source>
        <dbReference type="ARBA" id="ARBA00022723"/>
    </source>
</evidence>
<dbReference type="Proteomes" id="UP000885832">
    <property type="component" value="Unassembled WGS sequence"/>
</dbReference>
<evidence type="ECO:0000256" key="8">
    <source>
        <dbReference type="ARBA" id="ARBA00013173"/>
    </source>
</evidence>
<dbReference type="EMBL" id="DRNF01000057">
    <property type="protein sequence ID" value="HHJ80160.1"/>
    <property type="molecule type" value="Genomic_DNA"/>
</dbReference>
<keyword evidence="12 18" id="KW-0378">Hydrolase</keyword>
<proteinExistence type="inferred from homology"/>
<sequence length="235" mass="24963">MGQALRLAEQGLYTTDPNPRVGCVIVADGQTVGQGWHRATGEAHAEVHALQQAGGRAKGATVYVTLEPCSHHGRTPPCADALIAAGVARVVVAMQDPSPKVAGQGIARLEAAGITVDVGLMSEQAEALNPGFISRFKRGRPYVRCKLAMSLDGRTAMASGESKWITSEASRLDVQKLRARSSVIVTGIGTVLADDPRMNVRLDVDVKQPDRVVVDSHLRIPTDAVMLAQQGVTWL</sequence>
<dbReference type="NCBIfam" id="TIGR00326">
    <property type="entry name" value="eubact_ribD"/>
    <property type="match status" value="1"/>
</dbReference>
<evidence type="ECO:0000256" key="6">
    <source>
        <dbReference type="ARBA" id="ARBA00007417"/>
    </source>
</evidence>
<dbReference type="InterPro" id="IPR016193">
    <property type="entry name" value="Cytidine_deaminase-like"/>
</dbReference>
<dbReference type="GO" id="GO:0008270">
    <property type="term" value="F:zinc ion binding"/>
    <property type="evidence" value="ECO:0007669"/>
    <property type="project" value="InterPro"/>
</dbReference>
<dbReference type="Gene3D" id="3.40.140.10">
    <property type="entry name" value="Cytidine Deaminase, domain 2"/>
    <property type="match status" value="1"/>
</dbReference>
<name>A0A832N2Q2_9GAMM</name>
<dbReference type="GO" id="GO:0008835">
    <property type="term" value="F:diaminohydroxyphosphoribosylaminopyrimidine deaminase activity"/>
    <property type="evidence" value="ECO:0007669"/>
    <property type="project" value="UniProtKB-EC"/>
</dbReference>
<dbReference type="InterPro" id="IPR024072">
    <property type="entry name" value="DHFR-like_dom_sf"/>
</dbReference>
<evidence type="ECO:0000256" key="15">
    <source>
        <dbReference type="ARBA" id="ARBA00023002"/>
    </source>
</evidence>